<dbReference type="AlphaFoldDB" id="A0A345UK42"/>
<evidence type="ECO:0000256" key="1">
    <source>
        <dbReference type="ARBA" id="ARBA00000705"/>
    </source>
</evidence>
<name>A0A345UK42_9BACT</name>
<evidence type="ECO:0000256" key="5">
    <source>
        <dbReference type="ARBA" id="ARBA00021528"/>
    </source>
</evidence>
<dbReference type="PIRSF" id="PIRSF000428">
    <property type="entry name" value="P_Ac_trans"/>
    <property type="match status" value="1"/>
</dbReference>
<gene>
    <name evidence="10" type="ORF">CYPRO_1593</name>
</gene>
<dbReference type="InterPro" id="IPR012147">
    <property type="entry name" value="P_Ac_Bu_trans"/>
</dbReference>
<keyword evidence="7" id="KW-0012">Acyltransferase</keyword>
<evidence type="ECO:0000256" key="8">
    <source>
        <dbReference type="ARBA" id="ARBA00031108"/>
    </source>
</evidence>
<dbReference type="Gene3D" id="3.40.50.10950">
    <property type="match status" value="1"/>
</dbReference>
<evidence type="ECO:0000256" key="6">
    <source>
        <dbReference type="ARBA" id="ARBA00022679"/>
    </source>
</evidence>
<dbReference type="PANTHER" id="PTHR43356">
    <property type="entry name" value="PHOSPHATE ACETYLTRANSFERASE"/>
    <property type="match status" value="1"/>
</dbReference>
<dbReference type="KEGG" id="cprv:CYPRO_1593"/>
<dbReference type="SUPFAM" id="SSF53659">
    <property type="entry name" value="Isocitrate/Isopropylmalate dehydrogenase-like"/>
    <property type="match status" value="1"/>
</dbReference>
<organism evidence="10 11">
    <name type="scientific">Cyclonatronum proteinivorum</name>
    <dbReference type="NCBI Taxonomy" id="1457365"/>
    <lineage>
        <taxon>Bacteria</taxon>
        <taxon>Pseudomonadati</taxon>
        <taxon>Balneolota</taxon>
        <taxon>Balneolia</taxon>
        <taxon>Balneolales</taxon>
        <taxon>Cyclonatronaceae</taxon>
        <taxon>Cyclonatronum</taxon>
    </lineage>
</organism>
<reference evidence="10 11" key="1">
    <citation type="submission" date="2018-03" db="EMBL/GenBank/DDBJ databases">
        <title>Phenotypic and genomic properties of Cyclonatronum proteinivorum gen. nov., sp. nov., a haloalkaliphilic bacteroidete from soda lakes possessing Na+-translocating rhodopsin.</title>
        <authorList>
            <person name="Toshchakov S.V."/>
            <person name="Korzhenkov A."/>
            <person name="Samarov N.I."/>
            <person name="Kublanov I.V."/>
            <person name="Muntyan M.S."/>
            <person name="Sorokin D.Y."/>
        </authorList>
    </citation>
    <scope>NUCLEOTIDE SEQUENCE [LARGE SCALE GENOMIC DNA]</scope>
    <source>
        <strain evidence="10 11">Omega</strain>
    </source>
</reference>
<dbReference type="Pfam" id="PF01515">
    <property type="entry name" value="PTA_PTB"/>
    <property type="match status" value="1"/>
</dbReference>
<dbReference type="NCBIfam" id="NF007233">
    <property type="entry name" value="PRK09653.1"/>
    <property type="match status" value="1"/>
</dbReference>
<evidence type="ECO:0000256" key="2">
    <source>
        <dbReference type="ARBA" id="ARBA00004989"/>
    </source>
</evidence>
<keyword evidence="6 10" id="KW-0808">Transferase</keyword>
<dbReference type="RefSeq" id="WP_114984099.1">
    <property type="nucleotide sequence ID" value="NZ_CP027806.1"/>
</dbReference>
<evidence type="ECO:0000256" key="4">
    <source>
        <dbReference type="ARBA" id="ARBA00012707"/>
    </source>
</evidence>
<keyword evidence="11" id="KW-1185">Reference proteome</keyword>
<dbReference type="InterPro" id="IPR042113">
    <property type="entry name" value="P_AcTrfase_dom1"/>
</dbReference>
<dbReference type="InterPro" id="IPR002505">
    <property type="entry name" value="PTA_PTB"/>
</dbReference>
<comment type="catalytic activity">
    <reaction evidence="1">
        <text>acetyl-CoA + phosphate = acetyl phosphate + CoA</text>
        <dbReference type="Rhea" id="RHEA:19521"/>
        <dbReference type="ChEBI" id="CHEBI:22191"/>
        <dbReference type="ChEBI" id="CHEBI:43474"/>
        <dbReference type="ChEBI" id="CHEBI:57287"/>
        <dbReference type="ChEBI" id="CHEBI:57288"/>
        <dbReference type="EC" id="2.3.1.8"/>
    </reaction>
</comment>
<dbReference type="InterPro" id="IPR042112">
    <property type="entry name" value="P_AcTrfase_dom2"/>
</dbReference>
<evidence type="ECO:0000259" key="9">
    <source>
        <dbReference type="Pfam" id="PF01515"/>
    </source>
</evidence>
<evidence type="ECO:0000256" key="3">
    <source>
        <dbReference type="ARBA" id="ARBA00005656"/>
    </source>
</evidence>
<dbReference type="InterPro" id="IPR050500">
    <property type="entry name" value="Phos_Acetyltrans/Butyryltrans"/>
</dbReference>
<dbReference type="Proteomes" id="UP000254808">
    <property type="component" value="Chromosome"/>
</dbReference>
<dbReference type="EC" id="2.3.1.8" evidence="4"/>
<dbReference type="Gene3D" id="3.40.50.10750">
    <property type="entry name" value="Isocitrate/Isopropylmalate dehydrogenase-like"/>
    <property type="match status" value="1"/>
</dbReference>
<dbReference type="PANTHER" id="PTHR43356:SF3">
    <property type="entry name" value="PHOSPHATE ACETYLTRANSFERASE"/>
    <property type="match status" value="1"/>
</dbReference>
<evidence type="ECO:0000313" key="11">
    <source>
        <dbReference type="Proteomes" id="UP000254808"/>
    </source>
</evidence>
<dbReference type="GO" id="GO:0008959">
    <property type="term" value="F:phosphate acetyltransferase activity"/>
    <property type="evidence" value="ECO:0007669"/>
    <property type="project" value="UniProtKB-EC"/>
</dbReference>
<dbReference type="NCBIfam" id="TIGR00651">
    <property type="entry name" value="pta"/>
    <property type="match status" value="1"/>
</dbReference>
<evidence type="ECO:0000256" key="7">
    <source>
        <dbReference type="ARBA" id="ARBA00023315"/>
    </source>
</evidence>
<dbReference type="InterPro" id="IPR004614">
    <property type="entry name" value="P_AcTrfase"/>
</dbReference>
<dbReference type="OrthoDB" id="9805787at2"/>
<dbReference type="EMBL" id="CP027806">
    <property type="protein sequence ID" value="AXJ00844.1"/>
    <property type="molecule type" value="Genomic_DNA"/>
</dbReference>
<protein>
    <recommendedName>
        <fullName evidence="5">Phosphate acetyltransferase</fullName>
        <ecNumber evidence="4">2.3.1.8</ecNumber>
    </recommendedName>
    <alternativeName>
        <fullName evidence="8">Phosphotransacetylase</fullName>
    </alternativeName>
</protein>
<evidence type="ECO:0000313" key="10">
    <source>
        <dbReference type="EMBL" id="AXJ00844.1"/>
    </source>
</evidence>
<feature type="domain" description="Phosphate acetyl/butaryl transferase" evidence="9">
    <location>
        <begin position="10"/>
        <end position="326"/>
    </location>
</feature>
<sequence>MTELQQKPIQELLDKSAQLQKRIGLPEASDPRVLTAAAELSDKNICKPVLIGDEGEIRKAASAAGISLPAAVEIAQPEGSEHLSVFADQLFERRRHKGMTEAVAADTVRQPLWFANFMLDAGLTDGTLAGSVHTTGDVIRSALQTVGVREKGGMLSSCFLMILQDGRQLTYADCGVIPYPDSPTLAGIAADAAASHLKLSGEAAKVAMLSFSTKGSAKHERVALVTEALQMVREKHPELLIDGELQFDAAYVAEIGLRKAPDSPLKGAANVFIFPNLDAGNIAYKITERIGCAVALGPILQGLSKPVNDLSRGCSASDIVLMSAITSLLSEV</sequence>
<comment type="pathway">
    <text evidence="2">Metabolic intermediate biosynthesis; acetyl-CoA biosynthesis; acetyl-CoA from acetate: step 2/2.</text>
</comment>
<accession>A0A345UK42</accession>
<proteinExistence type="inferred from homology"/>
<comment type="similarity">
    <text evidence="3">Belongs to the phosphate acetyltransferase and butyryltransferase family.</text>
</comment>